<proteinExistence type="predicted"/>
<keyword evidence="1" id="KW-0732">Signal</keyword>
<evidence type="ECO:0000313" key="3">
    <source>
        <dbReference type="Proteomes" id="UP000234681"/>
    </source>
</evidence>
<name>A6KUW0_RAT</name>
<feature type="chain" id="PRO_5039926149" evidence="1">
    <location>
        <begin position="21"/>
        <end position="67"/>
    </location>
</feature>
<dbReference type="EMBL" id="CH474511">
    <property type="protein sequence ID" value="EDL82733.1"/>
    <property type="molecule type" value="Genomic_DNA"/>
</dbReference>
<evidence type="ECO:0000313" key="2">
    <source>
        <dbReference type="EMBL" id="EDL82733.1"/>
    </source>
</evidence>
<reference evidence="3" key="1">
    <citation type="submission" date="2005-06" db="EMBL/GenBank/DDBJ databases">
        <authorList>
            <person name="Mural R.J."/>
            <person name="Li P.W."/>
            <person name="Adams M.D."/>
            <person name="Amanatides P.G."/>
            <person name="Baden-Tillson H."/>
            <person name="Barnstead M."/>
            <person name="Chin S.H."/>
            <person name="Dew I."/>
            <person name="Evans C.A."/>
            <person name="Ferriera S."/>
            <person name="Flanigan M."/>
            <person name="Fosler C."/>
            <person name="Glodek A."/>
            <person name="Gu Z."/>
            <person name="Holt R.A."/>
            <person name="Jennings D."/>
            <person name="Kraft C.L."/>
            <person name="Lu F."/>
            <person name="Nguyen T."/>
            <person name="Nusskern D.R."/>
            <person name="Pfannkoch C.M."/>
            <person name="Sitter C."/>
            <person name="Sutton G.G."/>
            <person name="Venter J.C."/>
            <person name="Wang Z."/>
            <person name="Woodage T."/>
            <person name="Zheng X.H."/>
            <person name="Zhong F."/>
        </authorList>
    </citation>
    <scope>NUCLEOTIDE SEQUENCE [LARGE SCALE GENOMIC DNA]</scope>
    <source>
        <strain>BN</strain>
        <strain evidence="3">Sprague-Dawley</strain>
    </source>
</reference>
<feature type="signal peptide" evidence="1">
    <location>
        <begin position="1"/>
        <end position="20"/>
    </location>
</feature>
<dbReference type="Proteomes" id="UP000234681">
    <property type="component" value="Unassembled WGS sequence"/>
</dbReference>
<gene>
    <name evidence="2" type="ORF">rCG_44874</name>
</gene>
<dbReference type="AlphaFoldDB" id="A6KUW0"/>
<protein>
    <submittedName>
        <fullName evidence="2">RCG44874</fullName>
    </submittedName>
</protein>
<organism evidence="2 3">
    <name type="scientific">Rattus norvegicus</name>
    <name type="common">Rat</name>
    <dbReference type="NCBI Taxonomy" id="10116"/>
    <lineage>
        <taxon>Eukaryota</taxon>
        <taxon>Metazoa</taxon>
        <taxon>Chordata</taxon>
        <taxon>Craniata</taxon>
        <taxon>Vertebrata</taxon>
        <taxon>Euteleostomi</taxon>
        <taxon>Mammalia</taxon>
        <taxon>Eutheria</taxon>
        <taxon>Euarchontoglires</taxon>
        <taxon>Glires</taxon>
        <taxon>Rodentia</taxon>
        <taxon>Myomorpha</taxon>
        <taxon>Muroidea</taxon>
        <taxon>Muridae</taxon>
        <taxon>Murinae</taxon>
        <taxon>Rattus</taxon>
    </lineage>
</organism>
<accession>A6KUW0</accession>
<sequence>MSSTLRYALLLLIKYPHVTGKGTGHHGLRLVFNNNKNLRKPTYPWKLNIALLNDNMVKEEIKKLKFF</sequence>
<evidence type="ECO:0000256" key="1">
    <source>
        <dbReference type="SAM" id="SignalP"/>
    </source>
</evidence>